<dbReference type="RefSeq" id="WP_133108174.1">
    <property type="nucleotide sequence ID" value="NZ_SMNA01000006.1"/>
</dbReference>
<keyword evidence="2" id="KW-1185">Reference proteome</keyword>
<evidence type="ECO:0000313" key="1">
    <source>
        <dbReference type="EMBL" id="TDE92544.1"/>
    </source>
</evidence>
<comment type="caution">
    <text evidence="1">The sequence shown here is derived from an EMBL/GenBank/DDBJ whole genome shotgun (WGS) entry which is preliminary data.</text>
</comment>
<evidence type="ECO:0000313" key="2">
    <source>
        <dbReference type="Proteomes" id="UP000504882"/>
    </source>
</evidence>
<dbReference type="Pfam" id="PF24585">
    <property type="entry name" value="YunG"/>
    <property type="match status" value="1"/>
</dbReference>
<evidence type="ECO:0008006" key="3">
    <source>
        <dbReference type="Google" id="ProtNLM"/>
    </source>
</evidence>
<proteinExistence type="predicted"/>
<gene>
    <name evidence="1" type="ORF">EXU48_13425</name>
</gene>
<dbReference type="Proteomes" id="UP000504882">
    <property type="component" value="Unassembled WGS sequence"/>
</dbReference>
<accession>A0ABY2E1Q4</accession>
<dbReference type="InterPro" id="IPR056238">
    <property type="entry name" value="YunG-like"/>
</dbReference>
<dbReference type="EMBL" id="SMNA01000006">
    <property type="protein sequence ID" value="TDE92544.1"/>
    <property type="molecule type" value="Genomic_DNA"/>
</dbReference>
<reference evidence="1 2" key="1">
    <citation type="submission" date="2019-03" db="EMBL/GenBank/DDBJ databases">
        <title>Genomic features of bacteria from cold environments.</title>
        <authorList>
            <person name="Shen L."/>
        </authorList>
    </citation>
    <scope>NUCLEOTIDE SEQUENCE [LARGE SCALE GENOMIC DNA]</scope>
    <source>
        <strain evidence="2">T3246-1</strain>
    </source>
</reference>
<name>A0ABY2E1Q4_9MICO</name>
<sequence length="134" mass="15502">MPRYSLVQVREALESSWEPATAYLEAHQPGNPSLGQCYPTSRVLQLLFPEFEIVEGQVWTGEQEEKHFWNLLPTELGVVHIDLTWQQFAHGSVVRHWRARDRDGLDDGADTVRRVDRLLESVHAHLRSERQGHP</sequence>
<protein>
    <recommendedName>
        <fullName evidence="3">Polyketide cyclase</fullName>
    </recommendedName>
</protein>
<organism evidence="1 2">
    <name type="scientific">Occultella glacieicola</name>
    <dbReference type="NCBI Taxonomy" id="2518684"/>
    <lineage>
        <taxon>Bacteria</taxon>
        <taxon>Bacillati</taxon>
        <taxon>Actinomycetota</taxon>
        <taxon>Actinomycetes</taxon>
        <taxon>Micrococcales</taxon>
        <taxon>Ruaniaceae</taxon>
        <taxon>Occultella</taxon>
    </lineage>
</organism>